<dbReference type="AlphaFoldDB" id="A0A4R6QE44"/>
<protein>
    <submittedName>
        <fullName evidence="1">Uncharacterized protein</fullName>
    </submittedName>
</protein>
<sequence length="62" mass="6883">MFLIVGLATSAVGLPVKLGGTKKIKTAINQYNQILDKKVTYFQKPELKLITNTNGLGFQLRF</sequence>
<name>A0A4R6QE44_9FLAO</name>
<comment type="caution">
    <text evidence="1">The sequence shown here is derived from an EMBL/GenBank/DDBJ whole genome shotgun (WGS) entry which is preliminary data.</text>
</comment>
<dbReference type="EMBL" id="SNXR01000012">
    <property type="protein sequence ID" value="TDP60266.1"/>
    <property type="molecule type" value="Genomic_DNA"/>
</dbReference>
<accession>A0A4R6QE44</accession>
<evidence type="ECO:0000313" key="1">
    <source>
        <dbReference type="EMBL" id="TDP60266.1"/>
    </source>
</evidence>
<dbReference type="Proteomes" id="UP000295260">
    <property type="component" value="Unassembled WGS sequence"/>
</dbReference>
<organism evidence="1 2">
    <name type="scientific">Flavobacterium dankookense</name>
    <dbReference type="NCBI Taxonomy" id="706186"/>
    <lineage>
        <taxon>Bacteria</taxon>
        <taxon>Pseudomonadati</taxon>
        <taxon>Bacteroidota</taxon>
        <taxon>Flavobacteriia</taxon>
        <taxon>Flavobacteriales</taxon>
        <taxon>Flavobacteriaceae</taxon>
        <taxon>Flavobacterium</taxon>
    </lineage>
</organism>
<proteinExistence type="predicted"/>
<evidence type="ECO:0000313" key="2">
    <source>
        <dbReference type="Proteomes" id="UP000295260"/>
    </source>
</evidence>
<keyword evidence="2" id="KW-1185">Reference proteome</keyword>
<reference evidence="1 2" key="1">
    <citation type="submission" date="2019-03" db="EMBL/GenBank/DDBJ databases">
        <title>Genomic Encyclopedia of Archaeal and Bacterial Type Strains, Phase II (KMG-II): from individual species to whole genera.</title>
        <authorList>
            <person name="Goeker M."/>
        </authorList>
    </citation>
    <scope>NUCLEOTIDE SEQUENCE [LARGE SCALE GENOMIC DNA]</scope>
    <source>
        <strain evidence="1 2">DSM 25687</strain>
    </source>
</reference>
<dbReference type="RefSeq" id="WP_133532550.1">
    <property type="nucleotide sequence ID" value="NZ_SNXR01000012.1"/>
</dbReference>
<dbReference type="OrthoDB" id="1376171at2"/>
<gene>
    <name evidence="1" type="ORF">BC748_1247</name>
</gene>